<proteinExistence type="predicted"/>
<keyword evidence="1" id="KW-0812">Transmembrane</keyword>
<sequence>MNRLRQWISANREVLVLMSVVLVLTSIPFIDIRVMLGDAWEGIFPVFTDESLYEARAQTLVHGHTGGNPYFLEHADGPPLVIFGGAWLNAIPQRLGLPFEAATVLNFILWSLLFALAGYGLLRELAAPPWIAVGGTILAYLESYAHIWRPVNLQPVYPLYLLFYLGLARLIRSPNRRTVWLVGITAGASFYLYAFLWQTVVITLGLLFLYTLARRQWPLMRATLGASCIGGVIGLPVPLYMLWLSFASPYYWESMGRLGLVNTHLPMAEVIYSGGWIGVLLVLLGFFWWKSSLYEGDELFRYLTLFTIFSGLGLWIMQGSNLITGKLLETGEHLRILIVLWFLLMSVAVGANLWRTRAQYSHSVRWIALVFMFVVVGANGYFINEYFAPFLPSAIDPAAWQAEEQLAGPFTWLETHEPAPVVVWIEPRDIGSTLLPVYTKHFTLYSFWGALELVSEQEVRERYLVSQYFNRPTAASLERRDNMEIYLGRADLAHKAGSFARAVRVCKLVFFWDRTHDCGTISTPRGLLGEAFFVNLAHEFEYTIAPHIKEYLAKYHVRYLLTDTVQDTAYRPATLGATLVYTNGRYDLYRLPLP</sequence>
<feature type="transmembrane region" description="Helical" evidence="1">
    <location>
        <begin position="190"/>
        <end position="212"/>
    </location>
</feature>
<evidence type="ECO:0000313" key="2">
    <source>
        <dbReference type="EMBL" id="PIR83430.1"/>
    </source>
</evidence>
<dbReference type="EMBL" id="PFBL01000004">
    <property type="protein sequence ID" value="PIR83430.1"/>
    <property type="molecule type" value="Genomic_DNA"/>
</dbReference>
<name>A0A2H0UAQ8_9BACT</name>
<evidence type="ECO:0000313" key="3">
    <source>
        <dbReference type="Proteomes" id="UP000230179"/>
    </source>
</evidence>
<feature type="transmembrane region" description="Helical" evidence="1">
    <location>
        <begin position="366"/>
        <end position="383"/>
    </location>
</feature>
<protein>
    <recommendedName>
        <fullName evidence="4">Glycosyltransferase RgtA/B/C/D-like domain-containing protein</fullName>
    </recommendedName>
</protein>
<accession>A0A2H0UAQ8</accession>
<keyword evidence="1" id="KW-0472">Membrane</keyword>
<keyword evidence="1" id="KW-1133">Transmembrane helix</keyword>
<comment type="caution">
    <text evidence="2">The sequence shown here is derived from an EMBL/GenBank/DDBJ whole genome shotgun (WGS) entry which is preliminary data.</text>
</comment>
<evidence type="ECO:0000256" key="1">
    <source>
        <dbReference type="SAM" id="Phobius"/>
    </source>
</evidence>
<feature type="transmembrane region" description="Helical" evidence="1">
    <location>
        <begin position="299"/>
        <end position="316"/>
    </location>
</feature>
<feature type="transmembrane region" description="Helical" evidence="1">
    <location>
        <begin position="266"/>
        <end position="287"/>
    </location>
</feature>
<gene>
    <name evidence="2" type="ORF">COU19_00515</name>
</gene>
<evidence type="ECO:0008006" key="4">
    <source>
        <dbReference type="Google" id="ProtNLM"/>
    </source>
</evidence>
<organism evidence="2 3">
    <name type="scientific">Candidatus Kaiserbacteria bacterium CG10_big_fil_rev_8_21_14_0_10_56_12</name>
    <dbReference type="NCBI Taxonomy" id="1974611"/>
    <lineage>
        <taxon>Bacteria</taxon>
        <taxon>Candidatus Kaiseribacteriota</taxon>
    </lineage>
</organism>
<feature type="transmembrane region" description="Helical" evidence="1">
    <location>
        <begin position="104"/>
        <end position="122"/>
    </location>
</feature>
<feature type="transmembrane region" description="Helical" evidence="1">
    <location>
        <begin position="129"/>
        <end position="148"/>
    </location>
</feature>
<reference evidence="3" key="1">
    <citation type="submission" date="2017-09" db="EMBL/GenBank/DDBJ databases">
        <title>Depth-based differentiation of microbial function through sediment-hosted aquifers and enrichment of novel symbionts in the deep terrestrial subsurface.</title>
        <authorList>
            <person name="Probst A.J."/>
            <person name="Ladd B."/>
            <person name="Jarett J.K."/>
            <person name="Geller-Mcgrath D.E."/>
            <person name="Sieber C.M.K."/>
            <person name="Emerson J.B."/>
            <person name="Anantharaman K."/>
            <person name="Thomas B.C."/>
            <person name="Malmstrom R."/>
            <person name="Stieglmeier M."/>
            <person name="Klingl A."/>
            <person name="Woyke T."/>
            <person name="Ryan C.M."/>
            <person name="Banfield J.F."/>
        </authorList>
    </citation>
    <scope>NUCLEOTIDE SEQUENCE [LARGE SCALE GENOMIC DNA]</scope>
</reference>
<dbReference type="Proteomes" id="UP000230179">
    <property type="component" value="Unassembled WGS sequence"/>
</dbReference>
<feature type="transmembrane region" description="Helical" evidence="1">
    <location>
        <begin position="336"/>
        <end position="354"/>
    </location>
</feature>
<dbReference type="AlphaFoldDB" id="A0A2H0UAQ8"/>
<feature type="transmembrane region" description="Helical" evidence="1">
    <location>
        <begin position="224"/>
        <end position="246"/>
    </location>
</feature>
<feature type="transmembrane region" description="Helical" evidence="1">
    <location>
        <begin position="12"/>
        <end position="30"/>
    </location>
</feature>